<comment type="function">
    <text evidence="2">May play the central regulatory role in sporulation. It may be an element of the effector pathway responsible for the activation of sporulation genes in response to nutritional stress. Spo0A may act in concert with spo0H (a sigma factor) to control the expression of some genes that are critical to the sporulation process.</text>
</comment>
<name>A0ABQ1EH49_9CLOT</name>
<dbReference type="PROSITE" id="PS50110">
    <property type="entry name" value="RESPONSE_REGULATORY"/>
    <property type="match status" value="1"/>
</dbReference>
<dbReference type="InterPro" id="IPR001789">
    <property type="entry name" value="Sig_transdc_resp-reg_receiver"/>
</dbReference>
<dbReference type="Pfam" id="PF00072">
    <property type="entry name" value="Response_reg"/>
    <property type="match status" value="1"/>
</dbReference>
<dbReference type="EMBL" id="BMBA01000009">
    <property type="protein sequence ID" value="GFZ34085.1"/>
    <property type="molecule type" value="Genomic_DNA"/>
</dbReference>
<dbReference type="InterPro" id="IPR011006">
    <property type="entry name" value="CheY-like_superfamily"/>
</dbReference>
<evidence type="ECO:0000259" key="4">
    <source>
        <dbReference type="PROSITE" id="PS50110"/>
    </source>
</evidence>
<dbReference type="Pfam" id="PF04397">
    <property type="entry name" value="LytTR"/>
    <property type="match status" value="1"/>
</dbReference>
<dbReference type="SMART" id="SM00850">
    <property type="entry name" value="LytTR"/>
    <property type="match status" value="1"/>
</dbReference>
<dbReference type="SUPFAM" id="SSF52172">
    <property type="entry name" value="CheY-like"/>
    <property type="match status" value="1"/>
</dbReference>
<dbReference type="Proteomes" id="UP000663802">
    <property type="component" value="Unassembled WGS sequence"/>
</dbReference>
<dbReference type="InterPro" id="IPR007492">
    <property type="entry name" value="LytTR_DNA-bd_dom"/>
</dbReference>
<organism evidence="6 7">
    <name type="scientific">Clostridium zeae</name>
    <dbReference type="NCBI Taxonomy" id="2759022"/>
    <lineage>
        <taxon>Bacteria</taxon>
        <taxon>Bacillati</taxon>
        <taxon>Bacillota</taxon>
        <taxon>Clostridia</taxon>
        <taxon>Eubacteriales</taxon>
        <taxon>Clostridiaceae</taxon>
        <taxon>Clostridium</taxon>
    </lineage>
</organism>
<protein>
    <recommendedName>
        <fullName evidence="1">Stage 0 sporulation protein A homolog</fullName>
    </recommendedName>
</protein>
<dbReference type="PANTHER" id="PTHR37299:SF1">
    <property type="entry name" value="STAGE 0 SPORULATION PROTEIN A HOMOLOG"/>
    <property type="match status" value="1"/>
</dbReference>
<proteinExistence type="predicted"/>
<dbReference type="PANTHER" id="PTHR37299">
    <property type="entry name" value="TRANSCRIPTIONAL REGULATOR-RELATED"/>
    <property type="match status" value="1"/>
</dbReference>
<dbReference type="GO" id="GO:0003677">
    <property type="term" value="F:DNA binding"/>
    <property type="evidence" value="ECO:0007669"/>
    <property type="project" value="UniProtKB-KW"/>
</dbReference>
<accession>A0ABQ1EH49</accession>
<keyword evidence="6" id="KW-0238">DNA-binding</keyword>
<keyword evidence="7" id="KW-1185">Reference proteome</keyword>
<sequence>MSKLNLYLFENHATMNFRMYKLIVELGTLYIERCRSIMKVLIVDDEKGMRLVIKKVVEKVQGFEVIGEAGEGELAIGIFEEKRPEVVFLDVEMPDCNGIELAKKISDINPKTIIIFATAHSQYMSDAFQVYAFDYLVKPFKIERLNQTLDRIKNLNAPSPTYGIDKIIKHEKGLEKLMIKSKEGVSFIDSKEIVLVQREENSTVIYTKSDNFITSATLSEIEEKLDKAQFFRSHKSYIINLSLISKIYPYGRWTYVVKLKDTDRDALLTHEKYEDIKKIFSL</sequence>
<feature type="domain" description="Response regulatory" evidence="4">
    <location>
        <begin position="39"/>
        <end position="153"/>
    </location>
</feature>
<dbReference type="InterPro" id="IPR046947">
    <property type="entry name" value="LytR-like"/>
</dbReference>
<evidence type="ECO:0000256" key="2">
    <source>
        <dbReference type="ARBA" id="ARBA00024867"/>
    </source>
</evidence>
<reference evidence="6 7" key="1">
    <citation type="journal article" date="2021" name="Int. J. Syst. Evol. Microbiol.">
        <title>Clostridium zeae sp. nov., isolated from corn silage.</title>
        <authorList>
            <person name="Kobayashi H."/>
            <person name="Tanizawa Y."/>
            <person name="Yagura M."/>
            <person name="Sakamoto M."/>
            <person name="Ohkuma M."/>
            <person name="Tohno M."/>
        </authorList>
    </citation>
    <scope>NUCLEOTIDE SEQUENCE [LARGE SCALE GENOMIC DNA]</scope>
    <source>
        <strain evidence="6 7">CSC2</strain>
    </source>
</reference>
<dbReference type="SMART" id="SM00448">
    <property type="entry name" value="REC"/>
    <property type="match status" value="1"/>
</dbReference>
<keyword evidence="3" id="KW-0597">Phosphoprotein</keyword>
<evidence type="ECO:0000256" key="1">
    <source>
        <dbReference type="ARBA" id="ARBA00018672"/>
    </source>
</evidence>
<dbReference type="Gene3D" id="2.40.50.1020">
    <property type="entry name" value="LytTr DNA-binding domain"/>
    <property type="match status" value="1"/>
</dbReference>
<evidence type="ECO:0000313" key="6">
    <source>
        <dbReference type="EMBL" id="GFZ34085.1"/>
    </source>
</evidence>
<feature type="modified residue" description="4-aspartylphosphate" evidence="3">
    <location>
        <position position="90"/>
    </location>
</feature>
<evidence type="ECO:0000259" key="5">
    <source>
        <dbReference type="PROSITE" id="PS50930"/>
    </source>
</evidence>
<evidence type="ECO:0000313" key="7">
    <source>
        <dbReference type="Proteomes" id="UP000663802"/>
    </source>
</evidence>
<dbReference type="PROSITE" id="PS50930">
    <property type="entry name" value="HTH_LYTTR"/>
    <property type="match status" value="1"/>
</dbReference>
<dbReference type="Gene3D" id="3.40.50.2300">
    <property type="match status" value="1"/>
</dbReference>
<gene>
    <name evidence="6" type="ORF">CSC2_46110</name>
</gene>
<feature type="domain" description="HTH LytTR-type" evidence="5">
    <location>
        <begin position="177"/>
        <end position="282"/>
    </location>
</feature>
<evidence type="ECO:0000256" key="3">
    <source>
        <dbReference type="PROSITE-ProRule" id="PRU00169"/>
    </source>
</evidence>
<comment type="caution">
    <text evidence="6">The sequence shown here is derived from an EMBL/GenBank/DDBJ whole genome shotgun (WGS) entry which is preliminary data.</text>
</comment>